<proteinExistence type="predicted"/>
<organism evidence="3 4">
    <name type="scientific">Eiseniibacteriota bacterium</name>
    <dbReference type="NCBI Taxonomy" id="2212470"/>
    <lineage>
        <taxon>Bacteria</taxon>
        <taxon>Candidatus Eiseniibacteriota</taxon>
    </lineage>
</organism>
<accession>A0ABV6YJC8</accession>
<name>A0ABV6YJC8_UNCEI</name>
<comment type="caution">
    <text evidence="3">The sequence shown here is derived from an EMBL/GenBank/DDBJ whole genome shotgun (WGS) entry which is preliminary data.</text>
</comment>
<evidence type="ECO:0000256" key="1">
    <source>
        <dbReference type="SAM" id="SignalP"/>
    </source>
</evidence>
<evidence type="ECO:0000259" key="2">
    <source>
        <dbReference type="Pfam" id="PF13860"/>
    </source>
</evidence>
<dbReference type="InterPro" id="IPR025965">
    <property type="entry name" value="FlgD/Vpr_Ig-like"/>
</dbReference>
<dbReference type="Gene3D" id="2.60.40.4070">
    <property type="match status" value="1"/>
</dbReference>
<feature type="signal peptide" evidence="1">
    <location>
        <begin position="1"/>
        <end position="27"/>
    </location>
</feature>
<reference evidence="3 4" key="1">
    <citation type="submission" date="2024-09" db="EMBL/GenBank/DDBJ databases">
        <authorList>
            <person name="D'Angelo T."/>
        </authorList>
    </citation>
    <scope>NUCLEOTIDE SEQUENCE [LARGE SCALE GENOMIC DNA]</scope>
    <source>
        <strain evidence="3">SAG AM-320-E07</strain>
    </source>
</reference>
<evidence type="ECO:0000313" key="3">
    <source>
        <dbReference type="EMBL" id="MFC1572438.1"/>
    </source>
</evidence>
<evidence type="ECO:0000313" key="4">
    <source>
        <dbReference type="Proteomes" id="UP001593833"/>
    </source>
</evidence>
<dbReference type="EMBL" id="JBHPKH010000016">
    <property type="protein sequence ID" value="MFC1572438.1"/>
    <property type="molecule type" value="Genomic_DNA"/>
</dbReference>
<gene>
    <name evidence="3" type="ORF">ACFL6M_02455</name>
</gene>
<dbReference type="Proteomes" id="UP001593833">
    <property type="component" value="Unassembled WGS sequence"/>
</dbReference>
<feature type="chain" id="PRO_5047224094" evidence="1">
    <location>
        <begin position="28"/>
        <end position="668"/>
    </location>
</feature>
<keyword evidence="4" id="KW-1185">Reference proteome</keyword>
<keyword evidence="1" id="KW-0732">Signal</keyword>
<dbReference type="Pfam" id="PF13860">
    <property type="entry name" value="FlgD_ig"/>
    <property type="match status" value="1"/>
</dbReference>
<feature type="domain" description="FlgD/Vpr Ig-like" evidence="2">
    <location>
        <begin position="589"/>
        <end position="650"/>
    </location>
</feature>
<protein>
    <submittedName>
        <fullName evidence="3">FlgD immunoglobulin-like domain containing protein</fullName>
    </submittedName>
</protein>
<sequence>MFQPRSRVAAMSVCVLVAVCAGQPASADPYADDIFFRNNDATYYSDLPNALGPPDGSYAWIDYVNQPNVYLCFEDNALENGDGPELTFYTITGGGWHIREVFSASGDSVGLTGHVHIGLDLIDLTPYIPTGYGPITRIRLDFPHCNPWCTDVHELRLDAVECLNNDDRPKYEIVSAEFDQDVYQNGVDTAHLTVVTKSNWGMGESLTLSAEVESDYGDQYQIGTDAFALVPGSEHTSQFSWAVPYHPQTWEFDLEVELHASGQADKAERSRQIAVIIEPDYFTGTVLPEDALDEYRDETTPCIPEEYECAVAWLDMIPIVDSPANFIAYRDFVCKAQQYEQQGDIAGATSAWGGATLSLIDLVAPAFGVGGAVLDICISSMIIGKECGEHIWDELGARSNGDLDSLVGGVEATFDSLEYAMSNEVFVSGPAKLVLEVQGARTTPDTIEVRKTLIHKFENRQIQWGHVGVTPTAIGDSTENPNQALLVRVLPEASDTLALSVLHSSALLDSVLRLDFGDFPVRDSSIVSLSLADTMSYPSDFILKVDDDGDGTADFLYYPDGVVTEVRQSDEPPASRYLLLTNQPNPFASSTTISFEAHSTLRDASMELIDIAGRVVKSIPLGIVEPGRQQVAWDGRDDAGRTVPSGVYLYRLRFAGGETEPRRVVRIG</sequence>